<dbReference type="Pfam" id="PF03205">
    <property type="entry name" value="MobB"/>
    <property type="match status" value="1"/>
</dbReference>
<dbReference type="SUPFAM" id="SSF52540">
    <property type="entry name" value="P-loop containing nucleoside triphosphate hydrolases"/>
    <property type="match status" value="1"/>
</dbReference>
<sequence length="220" mass="24399">MPPVITLVGPHAVGKTTVGEALVRILTFRGLSVGVLKSTKEASGETDRPGTDTTRYRAAGAQKVALWGREILVSYQEAPEREAFFEVLFRHYSDCDLVLAEGFKGLSFLPKIEVARKEISEKLLELPGTIAVVADFRPETRLPVFEFEEKEALADFISERLGRGLEPQVELLVDGRPVGLKRFVREALAGTLLGFLSSLRGVSPQRQTIEIRLNLPEKRK</sequence>
<dbReference type="PANTHER" id="PTHR40072:SF1">
    <property type="entry name" value="MOLYBDOPTERIN-GUANINE DINUCLEOTIDE BIOSYNTHESIS ADAPTER PROTEIN"/>
    <property type="match status" value="1"/>
</dbReference>
<dbReference type="InterPro" id="IPR027417">
    <property type="entry name" value="P-loop_NTPase"/>
</dbReference>
<dbReference type="PANTHER" id="PTHR40072">
    <property type="entry name" value="MOLYBDOPTERIN-GUANINE DINUCLEOTIDE BIOSYNTHESIS ADAPTER PROTEIN-RELATED"/>
    <property type="match status" value="1"/>
</dbReference>
<dbReference type="InterPro" id="IPR004435">
    <property type="entry name" value="MobB_dom"/>
</dbReference>
<dbReference type="GO" id="GO:0006777">
    <property type="term" value="P:Mo-molybdopterin cofactor biosynthetic process"/>
    <property type="evidence" value="ECO:0007669"/>
    <property type="project" value="InterPro"/>
</dbReference>
<organism evidence="2 3">
    <name type="scientific">Thermosulfurimonas marina</name>
    <dbReference type="NCBI Taxonomy" id="2047767"/>
    <lineage>
        <taxon>Bacteria</taxon>
        <taxon>Pseudomonadati</taxon>
        <taxon>Thermodesulfobacteriota</taxon>
        <taxon>Thermodesulfobacteria</taxon>
        <taxon>Thermodesulfobacteriales</taxon>
        <taxon>Thermodesulfobacteriaceae</taxon>
        <taxon>Thermosulfurimonas</taxon>
    </lineage>
</organism>
<dbReference type="AlphaFoldDB" id="A0A6H1WR61"/>
<gene>
    <name evidence="2" type="primary">mobB</name>
    <name evidence="2" type="ORF">FVE67_02135</name>
</gene>
<protein>
    <submittedName>
        <fullName evidence="2">Molybdopterin-guanine dinucleotide biosynthesis protein B</fullName>
    </submittedName>
</protein>
<dbReference type="GO" id="GO:0005525">
    <property type="term" value="F:GTP binding"/>
    <property type="evidence" value="ECO:0007669"/>
    <property type="project" value="InterPro"/>
</dbReference>
<evidence type="ECO:0000313" key="3">
    <source>
        <dbReference type="Proteomes" id="UP000501253"/>
    </source>
</evidence>
<keyword evidence="3" id="KW-1185">Reference proteome</keyword>
<feature type="domain" description="Molybdopterin-guanine dinucleotide biosynthesis protein B (MobB)" evidence="1">
    <location>
        <begin position="4"/>
        <end position="135"/>
    </location>
</feature>
<evidence type="ECO:0000313" key="2">
    <source>
        <dbReference type="EMBL" id="QJA05671.1"/>
    </source>
</evidence>
<dbReference type="Gene3D" id="3.40.50.300">
    <property type="entry name" value="P-loop containing nucleotide triphosphate hydrolases"/>
    <property type="match status" value="1"/>
</dbReference>
<dbReference type="InterPro" id="IPR052539">
    <property type="entry name" value="MGD_biosynthesis_adapter"/>
</dbReference>
<accession>A0A6H1WR61</accession>
<dbReference type="EMBL" id="CP042909">
    <property type="protein sequence ID" value="QJA05671.1"/>
    <property type="molecule type" value="Genomic_DNA"/>
</dbReference>
<dbReference type="KEGG" id="tmai:FVE67_02135"/>
<dbReference type="NCBIfam" id="TIGR00176">
    <property type="entry name" value="mobB"/>
    <property type="match status" value="1"/>
</dbReference>
<dbReference type="RefSeq" id="WP_168719033.1">
    <property type="nucleotide sequence ID" value="NZ_CP042909.1"/>
</dbReference>
<dbReference type="Proteomes" id="UP000501253">
    <property type="component" value="Chromosome"/>
</dbReference>
<name>A0A6H1WR61_9BACT</name>
<proteinExistence type="predicted"/>
<evidence type="ECO:0000259" key="1">
    <source>
        <dbReference type="Pfam" id="PF03205"/>
    </source>
</evidence>
<reference evidence="2 3" key="1">
    <citation type="submission" date="2019-08" db="EMBL/GenBank/DDBJ databases">
        <title>Complete genome sequence of Thermosulfurimonas marina SU872T, an anaerobic thermophilic chemolithoautotrophic bacterium isolated from a shallow marine hydrothermal vent.</title>
        <authorList>
            <person name="Allioux M."/>
            <person name="Jebbar M."/>
            <person name="Slobodkina G."/>
            <person name="Slobodkin A."/>
            <person name="Moalic Y."/>
            <person name="Frolova A."/>
            <person name="Shao Z."/>
            <person name="Alain K."/>
        </authorList>
    </citation>
    <scope>NUCLEOTIDE SEQUENCE [LARGE SCALE GENOMIC DNA]</scope>
    <source>
        <strain evidence="2 3">SU872</strain>
    </source>
</reference>